<feature type="transmembrane region" description="Helical" evidence="25">
    <location>
        <begin position="352"/>
        <end position="379"/>
    </location>
</feature>
<dbReference type="Gene3D" id="1.20.1250.20">
    <property type="entry name" value="MFS general substrate transporter like domains"/>
    <property type="match status" value="1"/>
</dbReference>
<feature type="transmembrane region" description="Helical" evidence="25">
    <location>
        <begin position="180"/>
        <end position="201"/>
    </location>
</feature>
<dbReference type="GO" id="GO:0005353">
    <property type="term" value="F:fructose transmembrane transporter activity"/>
    <property type="evidence" value="ECO:0007669"/>
    <property type="project" value="UniProtKB-ARBA"/>
</dbReference>
<evidence type="ECO:0000256" key="15">
    <source>
        <dbReference type="ARBA" id="ARBA00022989"/>
    </source>
</evidence>
<feature type="transmembrane region" description="Helical" evidence="25">
    <location>
        <begin position="263"/>
        <end position="286"/>
    </location>
</feature>
<feature type="domain" description="Major facilitator superfamily (MFS) profile" evidence="26">
    <location>
        <begin position="1"/>
        <end position="445"/>
    </location>
</feature>
<evidence type="ECO:0000256" key="9">
    <source>
        <dbReference type="ARBA" id="ARBA00022448"/>
    </source>
</evidence>
<sequence length="477" mass="49164">MPRGFQQIQEEEECPWVGAQGVPPTHGCPPPQVLEGEYNATWARRWGAPPPPQTISLLWALSVAIFSVGGMGTALVGGALAERLGRKGALLATNGLAVVGGALMGGAKLGPTYTLIIIGRFIVGAYSGLVSVLVPLYVGEVAPLRLRGALGTLHQLGIVLGILGAQVLGLRALLGTAGAWPALFGAGLLPAALQLLLLPLCPESPRFLLARGQRGRARRGLSRLAGPAAEAGLAALEAELGRGPAPRVGFVELLRSRRFRQPLIVTLGLQLAQQLSGINAIFYYSTSIFEGAGLQDPAVGTIGTGVVNVAATALSVVLVERAGRRLLQLVGLLGMMGCAGTLGLALKLGGPAWGAVALSSALAFVGFFAVGPGPLPWFVGAELFPPGPRGAALGLAGLVNWASNTAVAMAFPPLQEALGPMVFLLFGALLAGFALFTFLLLPETRGRPFPGGDPPEPPQGPPEKDTELQCLAQHQEI</sequence>
<feature type="transmembrane region" description="Helical" evidence="25">
    <location>
        <begin position="113"/>
        <end position="138"/>
    </location>
</feature>
<dbReference type="InterPro" id="IPR020846">
    <property type="entry name" value="MFS_dom"/>
</dbReference>
<feature type="region of interest" description="Disordered" evidence="24">
    <location>
        <begin position="447"/>
        <end position="467"/>
    </location>
</feature>
<dbReference type="GO" id="GO:0055056">
    <property type="term" value="F:D-glucose transmembrane transporter activity"/>
    <property type="evidence" value="ECO:0007669"/>
    <property type="project" value="TreeGrafter"/>
</dbReference>
<evidence type="ECO:0000256" key="21">
    <source>
        <dbReference type="ARBA" id="ARBA00031099"/>
    </source>
</evidence>
<evidence type="ECO:0000256" key="13">
    <source>
        <dbReference type="ARBA" id="ARBA00022692"/>
    </source>
</evidence>
<evidence type="ECO:0000256" key="12">
    <source>
        <dbReference type="ARBA" id="ARBA00022597"/>
    </source>
</evidence>
<dbReference type="InterPro" id="IPR003663">
    <property type="entry name" value="Sugar/inositol_transpt"/>
</dbReference>
<dbReference type="GO" id="GO:0046323">
    <property type="term" value="P:D-glucose import"/>
    <property type="evidence" value="ECO:0007669"/>
    <property type="project" value="TreeGrafter"/>
</dbReference>
<evidence type="ECO:0000256" key="14">
    <source>
        <dbReference type="ARBA" id="ARBA00022843"/>
    </source>
</evidence>
<dbReference type="InterPro" id="IPR036259">
    <property type="entry name" value="MFS_trans_sf"/>
</dbReference>
<evidence type="ECO:0000256" key="3">
    <source>
        <dbReference type="ARBA" id="ARBA00004135"/>
    </source>
</evidence>
<dbReference type="GO" id="GO:0012505">
    <property type="term" value="C:endomembrane system"/>
    <property type="evidence" value="ECO:0007669"/>
    <property type="project" value="TreeGrafter"/>
</dbReference>
<reference evidence="27" key="1">
    <citation type="submission" date="2019-04" db="EMBL/GenBank/DDBJ databases">
        <title>Genome assembly of Zosterops borbonicus 15179.</title>
        <authorList>
            <person name="Leroy T."/>
            <person name="Anselmetti Y."/>
            <person name="Tilak M.-K."/>
            <person name="Nabholz B."/>
        </authorList>
    </citation>
    <scope>NUCLEOTIDE SEQUENCE</scope>
    <source>
        <strain evidence="27">HGM_15179</strain>
        <tissue evidence="27">Muscle</tissue>
    </source>
</reference>
<evidence type="ECO:0000256" key="22">
    <source>
        <dbReference type="ARBA" id="ARBA00046051"/>
    </source>
</evidence>
<dbReference type="GO" id="GO:1990539">
    <property type="term" value="P:fructose import across plasma membrane"/>
    <property type="evidence" value="ECO:0007669"/>
    <property type="project" value="UniProtKB-ARBA"/>
</dbReference>
<keyword evidence="9 23" id="KW-0813">Transport</keyword>
<dbReference type="GO" id="GO:0042383">
    <property type="term" value="C:sarcolemma"/>
    <property type="evidence" value="ECO:0007669"/>
    <property type="project" value="UniProtKB-SubCell"/>
</dbReference>
<dbReference type="PANTHER" id="PTHR23503">
    <property type="entry name" value="SOLUTE CARRIER FAMILY 2"/>
    <property type="match status" value="1"/>
</dbReference>
<accession>A0A8K1DAB2</accession>
<evidence type="ECO:0000256" key="1">
    <source>
        <dbReference type="ARBA" id="ARBA00000590"/>
    </source>
</evidence>
<dbReference type="SUPFAM" id="SSF103473">
    <property type="entry name" value="MFS general substrate transporter"/>
    <property type="match status" value="1"/>
</dbReference>
<dbReference type="OrthoDB" id="9219305at2759"/>
<evidence type="ECO:0000256" key="8">
    <source>
        <dbReference type="ARBA" id="ARBA00015975"/>
    </source>
</evidence>
<comment type="similarity">
    <text evidence="6">Belongs to the major facilitator superfamily. Sugar transporter (TC 2.A.1.1) family. Glucose transporter subfamily.</text>
</comment>
<keyword evidence="11" id="KW-0963">Cytoplasm</keyword>
<evidence type="ECO:0000256" key="18">
    <source>
        <dbReference type="ARBA" id="ARBA00023288"/>
    </source>
</evidence>
<evidence type="ECO:0000256" key="16">
    <source>
        <dbReference type="ARBA" id="ARBA00023136"/>
    </source>
</evidence>
<dbReference type="PRINTS" id="PR00171">
    <property type="entry name" value="SUGRTRNSPORT"/>
</dbReference>
<protein>
    <recommendedName>
        <fullName evidence="8">Solute carrier family 2, facilitated glucose transporter member 4</fullName>
    </recommendedName>
    <alternativeName>
        <fullName evidence="21">Fructose transporter</fullName>
    </alternativeName>
    <alternativeName>
        <fullName evidence="20">Glucose transporter type 4, insulin-responsive</fullName>
    </alternativeName>
    <alternativeName>
        <fullName evidence="19">Glucose transporter type 5, small intestine</fullName>
    </alternativeName>
    <alternativeName>
        <fullName evidence="7">Solute carrier family 2, facilitated glucose transporter member 5</fullName>
    </alternativeName>
</protein>
<evidence type="ECO:0000256" key="5">
    <source>
        <dbReference type="ARBA" id="ARBA00004651"/>
    </source>
</evidence>
<organism evidence="27 28">
    <name type="scientific">Zosterops borbonicus</name>
    <dbReference type="NCBI Taxonomy" id="364589"/>
    <lineage>
        <taxon>Eukaryota</taxon>
        <taxon>Metazoa</taxon>
        <taxon>Chordata</taxon>
        <taxon>Craniata</taxon>
        <taxon>Vertebrata</taxon>
        <taxon>Euteleostomi</taxon>
        <taxon>Archelosauria</taxon>
        <taxon>Archosauria</taxon>
        <taxon>Dinosauria</taxon>
        <taxon>Saurischia</taxon>
        <taxon>Theropoda</taxon>
        <taxon>Coelurosauria</taxon>
        <taxon>Aves</taxon>
        <taxon>Neognathae</taxon>
        <taxon>Neoaves</taxon>
        <taxon>Telluraves</taxon>
        <taxon>Australaves</taxon>
        <taxon>Passeriformes</taxon>
        <taxon>Sylvioidea</taxon>
        <taxon>Zosteropidae</taxon>
        <taxon>Zosterops</taxon>
    </lineage>
</organism>
<feature type="transmembrane region" description="Helical" evidence="25">
    <location>
        <begin position="417"/>
        <end position="441"/>
    </location>
</feature>
<evidence type="ECO:0000256" key="6">
    <source>
        <dbReference type="ARBA" id="ARBA00007004"/>
    </source>
</evidence>
<feature type="transmembrane region" description="Helical" evidence="25">
    <location>
        <begin position="391"/>
        <end position="411"/>
    </location>
</feature>
<evidence type="ECO:0000256" key="19">
    <source>
        <dbReference type="ARBA" id="ARBA00029961"/>
    </source>
</evidence>
<feature type="transmembrane region" description="Helical" evidence="25">
    <location>
        <begin position="326"/>
        <end position="346"/>
    </location>
</feature>
<comment type="subcellular location">
    <subcellularLocation>
        <location evidence="3">Cell membrane</location>
        <location evidence="3">Sarcolemma</location>
    </subcellularLocation>
    <subcellularLocation>
        <location evidence="5">Cell membrane</location>
        <topology evidence="5">Multi-pass membrane protein</topology>
    </subcellularLocation>
    <subcellularLocation>
        <location evidence="4">Cytoplasm</location>
        <location evidence="4">Perinuclear region</location>
    </subcellularLocation>
</comment>
<keyword evidence="18" id="KW-0449">Lipoprotein</keyword>
<evidence type="ECO:0000256" key="24">
    <source>
        <dbReference type="SAM" id="MobiDB-lite"/>
    </source>
</evidence>
<evidence type="ECO:0000256" key="4">
    <source>
        <dbReference type="ARBA" id="ARBA00004556"/>
    </source>
</evidence>
<evidence type="ECO:0000256" key="10">
    <source>
        <dbReference type="ARBA" id="ARBA00022475"/>
    </source>
</evidence>
<feature type="transmembrane region" description="Helical" evidence="25">
    <location>
        <begin position="150"/>
        <end position="174"/>
    </location>
</feature>
<dbReference type="GO" id="GO:0032869">
    <property type="term" value="P:cellular response to insulin stimulus"/>
    <property type="evidence" value="ECO:0007669"/>
    <property type="project" value="TreeGrafter"/>
</dbReference>
<name>A0A8K1DAB2_9PASS</name>
<dbReference type="Pfam" id="PF00083">
    <property type="entry name" value="Sugar_tr"/>
    <property type="match status" value="1"/>
</dbReference>
<dbReference type="InterPro" id="IPR045263">
    <property type="entry name" value="GLUT"/>
</dbReference>
<comment type="catalytic activity">
    <reaction evidence="2">
        <text>D-glucose(out) = D-glucose(in)</text>
        <dbReference type="Rhea" id="RHEA:60376"/>
        <dbReference type="ChEBI" id="CHEBI:4167"/>
    </reaction>
</comment>
<dbReference type="PROSITE" id="PS00216">
    <property type="entry name" value="SUGAR_TRANSPORT_1"/>
    <property type="match status" value="2"/>
</dbReference>
<dbReference type="FunFam" id="1.20.1250.20:FF:001511">
    <property type="entry name" value="Solute carrier family 2, facilitated glucose transporter member 5"/>
    <property type="match status" value="1"/>
</dbReference>
<dbReference type="AlphaFoldDB" id="A0A8K1DAB2"/>
<feature type="transmembrane region" description="Helical" evidence="25">
    <location>
        <begin position="57"/>
        <end position="81"/>
    </location>
</feature>
<keyword evidence="16 25" id="KW-0472">Membrane</keyword>
<evidence type="ECO:0000256" key="23">
    <source>
        <dbReference type="RuleBase" id="RU003346"/>
    </source>
</evidence>
<keyword evidence="13 25" id="KW-0812">Transmembrane</keyword>
<comment type="caution">
    <text evidence="27">The sequence shown here is derived from an EMBL/GenBank/DDBJ whole genome shotgun (WGS) entry which is preliminary data.</text>
</comment>
<dbReference type="InterPro" id="IPR005828">
    <property type="entry name" value="MFS_sugar_transport-like"/>
</dbReference>
<dbReference type="Proteomes" id="UP000796761">
    <property type="component" value="Unassembled WGS sequence"/>
</dbReference>
<evidence type="ECO:0000256" key="2">
    <source>
        <dbReference type="ARBA" id="ARBA00000618"/>
    </source>
</evidence>
<evidence type="ECO:0000256" key="11">
    <source>
        <dbReference type="ARBA" id="ARBA00022490"/>
    </source>
</evidence>
<evidence type="ECO:0000259" key="26">
    <source>
        <dbReference type="PROSITE" id="PS50850"/>
    </source>
</evidence>
<dbReference type="EMBL" id="SWJQ01001591">
    <property type="protein sequence ID" value="TRZ07862.1"/>
    <property type="molecule type" value="Genomic_DNA"/>
</dbReference>
<evidence type="ECO:0000256" key="17">
    <source>
        <dbReference type="ARBA" id="ARBA00023139"/>
    </source>
</evidence>
<evidence type="ECO:0000313" key="28">
    <source>
        <dbReference type="Proteomes" id="UP000796761"/>
    </source>
</evidence>
<evidence type="ECO:0000256" key="25">
    <source>
        <dbReference type="SAM" id="Phobius"/>
    </source>
</evidence>
<dbReference type="GO" id="GO:0048471">
    <property type="term" value="C:perinuclear region of cytoplasm"/>
    <property type="evidence" value="ECO:0007669"/>
    <property type="project" value="UniProtKB-SubCell"/>
</dbReference>
<keyword evidence="15 25" id="KW-1133">Transmembrane helix</keyword>
<keyword evidence="28" id="KW-1185">Reference proteome</keyword>
<comment type="function">
    <text evidence="22">Insulin-regulated facilitative glucose transporter, which plays a key role in removal of glucose from circulation. Response to insulin is regulated by its intracellular localization: in the absence of insulin, it is efficiently retained intracellularly within storage compartments in muscle and fat cells. Upon insulin stimulation, translocates from these compartments to the cell surface where it transports glucose from the extracellular milieu into the cell.</text>
</comment>
<dbReference type="PROSITE" id="PS00217">
    <property type="entry name" value="SUGAR_TRANSPORT_2"/>
    <property type="match status" value="1"/>
</dbReference>
<feature type="compositionally biased region" description="Pro residues" evidence="24">
    <location>
        <begin position="451"/>
        <end position="461"/>
    </location>
</feature>
<dbReference type="PANTHER" id="PTHR23503:SF120">
    <property type="entry name" value="SOLUTE CARRIER FAMILY 2, FACILITATED GLUCOSE TRANSPORTER MEMBER 4"/>
    <property type="match status" value="1"/>
</dbReference>
<evidence type="ECO:0000256" key="7">
    <source>
        <dbReference type="ARBA" id="ARBA00015973"/>
    </source>
</evidence>
<dbReference type="NCBIfam" id="TIGR00879">
    <property type="entry name" value="SP"/>
    <property type="match status" value="1"/>
</dbReference>
<dbReference type="GO" id="GO:0070837">
    <property type="term" value="P:dehydroascorbic acid transport"/>
    <property type="evidence" value="ECO:0007669"/>
    <property type="project" value="TreeGrafter"/>
</dbReference>
<dbReference type="InterPro" id="IPR005829">
    <property type="entry name" value="Sugar_transporter_CS"/>
</dbReference>
<keyword evidence="12" id="KW-0762">Sugar transport</keyword>
<keyword evidence="14" id="KW-0832">Ubl conjugation</keyword>
<gene>
    <name evidence="27" type="ORF">HGM15179_019246</name>
</gene>
<dbReference type="PROSITE" id="PS50850">
    <property type="entry name" value="MFS"/>
    <property type="match status" value="1"/>
</dbReference>
<comment type="catalytic activity">
    <reaction evidence="1">
        <text>D-fructose(out) = D-fructose(in)</text>
        <dbReference type="Rhea" id="RHEA:60372"/>
        <dbReference type="ChEBI" id="CHEBI:37721"/>
    </reaction>
</comment>
<proteinExistence type="inferred from homology"/>
<keyword evidence="10" id="KW-1003">Cell membrane</keyword>
<evidence type="ECO:0000313" key="27">
    <source>
        <dbReference type="EMBL" id="TRZ07862.1"/>
    </source>
</evidence>
<feature type="transmembrane region" description="Helical" evidence="25">
    <location>
        <begin position="88"/>
        <end position="107"/>
    </location>
</feature>
<evidence type="ECO:0000256" key="20">
    <source>
        <dbReference type="ARBA" id="ARBA00030470"/>
    </source>
</evidence>
<feature type="transmembrane region" description="Helical" evidence="25">
    <location>
        <begin position="298"/>
        <end position="319"/>
    </location>
</feature>
<keyword evidence="17" id="KW-0564">Palmitate</keyword>